<dbReference type="GO" id="GO:0003677">
    <property type="term" value="F:DNA binding"/>
    <property type="evidence" value="ECO:0007669"/>
    <property type="project" value="InterPro"/>
</dbReference>
<dbReference type="InterPro" id="IPR036515">
    <property type="entry name" value="Transposase_17_sf"/>
</dbReference>
<dbReference type="SMART" id="SM01321">
    <property type="entry name" value="Y1_Tnp"/>
    <property type="match status" value="1"/>
</dbReference>
<name>A0A0G0HW69_9BACT</name>
<dbReference type="NCBIfam" id="NF033573">
    <property type="entry name" value="transpos_IS200"/>
    <property type="match status" value="1"/>
</dbReference>
<proteinExistence type="predicted"/>
<evidence type="ECO:0000313" key="2">
    <source>
        <dbReference type="EMBL" id="KKQ46542.1"/>
    </source>
</evidence>
<sequence length="144" mass="16964">MSLKRTYHNIYETHYHIVFPVKYRKALLQNDIPLTIAKLAEEIALRYDIEFEKIGYDQDHIHILCNFPPKHSGSDVVRIFKSITGRELFKQFPSLKKELWGGEFWSDGFYFATVSERGDWKSVERYVANQGKTMATPYQLKLLT</sequence>
<dbReference type="PANTHER" id="PTHR33360">
    <property type="entry name" value="TRANSPOSASE FOR INSERTION SEQUENCE ELEMENT IS200"/>
    <property type="match status" value="1"/>
</dbReference>
<dbReference type="InterPro" id="IPR002686">
    <property type="entry name" value="Transposase_17"/>
</dbReference>
<dbReference type="AlphaFoldDB" id="A0A0G0HW69"/>
<dbReference type="PANTHER" id="PTHR33360:SF2">
    <property type="entry name" value="TRANSPOSASE FOR INSERTION SEQUENCE ELEMENT IS200"/>
    <property type="match status" value="1"/>
</dbReference>
<dbReference type="Gene3D" id="3.30.70.1290">
    <property type="entry name" value="Transposase IS200-like"/>
    <property type="match status" value="1"/>
</dbReference>
<dbReference type="SUPFAM" id="SSF143422">
    <property type="entry name" value="Transposase IS200-like"/>
    <property type="match status" value="1"/>
</dbReference>
<comment type="caution">
    <text evidence="2">The sequence shown here is derived from an EMBL/GenBank/DDBJ whole genome shotgun (WGS) entry which is preliminary data.</text>
</comment>
<organism evidence="2 3">
    <name type="scientific">Candidatus Yanofskybacteria bacterium GW2011_GWC2_37_9</name>
    <dbReference type="NCBI Taxonomy" id="1619028"/>
    <lineage>
        <taxon>Bacteria</taxon>
        <taxon>Candidatus Yanofskyibacteriota</taxon>
    </lineage>
</organism>
<dbReference type="GO" id="GO:0004803">
    <property type="term" value="F:transposase activity"/>
    <property type="evidence" value="ECO:0007669"/>
    <property type="project" value="InterPro"/>
</dbReference>
<protein>
    <submittedName>
        <fullName evidence="2">Transposase IS200-family protein</fullName>
    </submittedName>
</protein>
<accession>A0A0G0HW69</accession>
<dbReference type="EMBL" id="LBTU01000036">
    <property type="protein sequence ID" value="KKQ46542.1"/>
    <property type="molecule type" value="Genomic_DNA"/>
</dbReference>
<reference evidence="2 3" key="1">
    <citation type="journal article" date="2015" name="Nature">
        <title>rRNA introns, odd ribosomes, and small enigmatic genomes across a large radiation of phyla.</title>
        <authorList>
            <person name="Brown C.T."/>
            <person name="Hug L.A."/>
            <person name="Thomas B.C."/>
            <person name="Sharon I."/>
            <person name="Castelle C.J."/>
            <person name="Singh A."/>
            <person name="Wilkins M.J."/>
            <person name="Williams K.H."/>
            <person name="Banfield J.F."/>
        </authorList>
    </citation>
    <scope>NUCLEOTIDE SEQUENCE [LARGE SCALE GENOMIC DNA]</scope>
</reference>
<evidence type="ECO:0000259" key="1">
    <source>
        <dbReference type="SMART" id="SM01321"/>
    </source>
</evidence>
<dbReference type="Proteomes" id="UP000034430">
    <property type="component" value="Unassembled WGS sequence"/>
</dbReference>
<feature type="domain" description="Transposase IS200-like" evidence="1">
    <location>
        <begin position="10"/>
        <end position="130"/>
    </location>
</feature>
<dbReference type="GO" id="GO:0006313">
    <property type="term" value="P:DNA transposition"/>
    <property type="evidence" value="ECO:0007669"/>
    <property type="project" value="InterPro"/>
</dbReference>
<evidence type="ECO:0000313" key="3">
    <source>
        <dbReference type="Proteomes" id="UP000034430"/>
    </source>
</evidence>
<gene>
    <name evidence="2" type="ORF">US65_C0036G0012</name>
</gene>
<dbReference type="Pfam" id="PF01797">
    <property type="entry name" value="Y1_Tnp"/>
    <property type="match status" value="1"/>
</dbReference>